<dbReference type="InterPro" id="IPR008984">
    <property type="entry name" value="SMAD_FHA_dom_sf"/>
</dbReference>
<dbReference type="PROSITE" id="PS50006">
    <property type="entry name" value="FHA_DOMAIN"/>
    <property type="match status" value="1"/>
</dbReference>
<proteinExistence type="predicted"/>
<dbReference type="Gene3D" id="2.60.200.20">
    <property type="match status" value="1"/>
</dbReference>
<protein>
    <submittedName>
        <fullName evidence="3">Phosphopeptide-binding protein</fullName>
    </submittedName>
</protein>
<evidence type="ECO:0000313" key="4">
    <source>
        <dbReference type="Proteomes" id="UP000076925"/>
    </source>
</evidence>
<feature type="domain" description="FHA" evidence="2">
    <location>
        <begin position="49"/>
        <end position="105"/>
    </location>
</feature>
<name>A0A139WXF5_9CYAN</name>
<keyword evidence="1" id="KW-0812">Transmembrane</keyword>
<keyword evidence="4" id="KW-1185">Reference proteome</keyword>
<feature type="transmembrane region" description="Helical" evidence="1">
    <location>
        <begin position="172"/>
        <end position="191"/>
    </location>
</feature>
<gene>
    <name evidence="3" type="ORF">WA1_46615</name>
</gene>
<dbReference type="SUPFAM" id="SSF49879">
    <property type="entry name" value="SMAD/FHA domain"/>
    <property type="match status" value="1"/>
</dbReference>
<feature type="transmembrane region" description="Helical" evidence="1">
    <location>
        <begin position="197"/>
        <end position="216"/>
    </location>
</feature>
<dbReference type="EMBL" id="ANNX02000047">
    <property type="protein sequence ID" value="KYC37110.1"/>
    <property type="molecule type" value="Genomic_DNA"/>
</dbReference>
<evidence type="ECO:0000313" key="3">
    <source>
        <dbReference type="EMBL" id="KYC37110.1"/>
    </source>
</evidence>
<evidence type="ECO:0000256" key="1">
    <source>
        <dbReference type="SAM" id="Phobius"/>
    </source>
</evidence>
<dbReference type="InterPro" id="IPR050923">
    <property type="entry name" value="Cell_Proc_Reg/RNA_Proc"/>
</dbReference>
<dbReference type="PANTHER" id="PTHR23308">
    <property type="entry name" value="NUCLEAR INHIBITOR OF PROTEIN PHOSPHATASE-1"/>
    <property type="match status" value="1"/>
</dbReference>
<keyword evidence="1" id="KW-1133">Transmembrane helix</keyword>
<reference evidence="3 4" key="1">
    <citation type="journal article" date="2013" name="Genome Biol. Evol.">
        <title>Genomes of Stigonematalean cyanobacteria (subsection V) and the evolution of oxygenic photosynthesis from prokaryotes to plastids.</title>
        <authorList>
            <person name="Dagan T."/>
            <person name="Roettger M."/>
            <person name="Stucken K."/>
            <person name="Landan G."/>
            <person name="Koch R."/>
            <person name="Major P."/>
            <person name="Gould S.B."/>
            <person name="Goremykin V.V."/>
            <person name="Rippka R."/>
            <person name="Tandeau de Marsac N."/>
            <person name="Gugger M."/>
            <person name="Lockhart P.J."/>
            <person name="Allen J.F."/>
            <person name="Brune I."/>
            <person name="Maus I."/>
            <person name="Puhler A."/>
            <person name="Martin W.F."/>
        </authorList>
    </citation>
    <scope>NUCLEOTIDE SEQUENCE [LARGE SCALE GENOMIC DNA]</scope>
    <source>
        <strain evidence="3 4">PCC 7110</strain>
    </source>
</reference>
<sequence length="277" mass="30287">MLFLNELIHETVEQVMHNTTRAQPTGLSLELFHVQTNTSFDLPLNFTVLRIGKPKDQIVPDINVVNLPNADFVSRLHAEIHVEKGTYCLVDLGSANGTFVNNIRLKPGKRHKLNFGDKIDLGSGGNVTFLFLNKQSAVAQSDKTALNHFPTVIQVELLANAKPSLVERSNKFVGIMVMLLGVLILAVNILIDMKMGLPGVILCSAAVGALSLPRINQNVGWLLMGLGISIMLFSEKAFAPIPLLAILAGSILIIAGYHLYTTEKLLNFSFPVKGRKK</sequence>
<dbReference type="InterPro" id="IPR000253">
    <property type="entry name" value="FHA_dom"/>
</dbReference>
<dbReference type="SMART" id="SM00240">
    <property type="entry name" value="FHA"/>
    <property type="match status" value="1"/>
</dbReference>
<dbReference type="AlphaFoldDB" id="A0A139WXF5"/>
<dbReference type="CDD" id="cd00060">
    <property type="entry name" value="FHA"/>
    <property type="match status" value="1"/>
</dbReference>
<organism evidence="3 4">
    <name type="scientific">Scytonema hofmannii PCC 7110</name>
    <dbReference type="NCBI Taxonomy" id="128403"/>
    <lineage>
        <taxon>Bacteria</taxon>
        <taxon>Bacillati</taxon>
        <taxon>Cyanobacteriota</taxon>
        <taxon>Cyanophyceae</taxon>
        <taxon>Nostocales</taxon>
        <taxon>Scytonemataceae</taxon>
        <taxon>Scytonema</taxon>
    </lineage>
</organism>
<dbReference type="Proteomes" id="UP000076925">
    <property type="component" value="Unassembled WGS sequence"/>
</dbReference>
<accession>A0A139WXF5</accession>
<evidence type="ECO:0000259" key="2">
    <source>
        <dbReference type="PROSITE" id="PS50006"/>
    </source>
</evidence>
<keyword evidence="1" id="KW-0472">Membrane</keyword>
<dbReference type="Pfam" id="PF00498">
    <property type="entry name" value="FHA"/>
    <property type="match status" value="1"/>
</dbReference>
<comment type="caution">
    <text evidence="3">The sequence shown here is derived from an EMBL/GenBank/DDBJ whole genome shotgun (WGS) entry which is preliminary data.</text>
</comment>
<dbReference type="STRING" id="128403.WA1_46615"/>
<feature type="transmembrane region" description="Helical" evidence="1">
    <location>
        <begin position="237"/>
        <end position="260"/>
    </location>
</feature>